<dbReference type="WBParaSite" id="jg8091">
    <property type="protein sequence ID" value="jg8091"/>
    <property type="gene ID" value="jg8091"/>
</dbReference>
<dbReference type="InterPro" id="IPR012292">
    <property type="entry name" value="Globin/Proto"/>
</dbReference>
<dbReference type="CDD" id="cd01040">
    <property type="entry name" value="Mb-like"/>
    <property type="match status" value="1"/>
</dbReference>
<name>A0A915EPS0_9BILA</name>
<dbReference type="AlphaFoldDB" id="A0A915EPS0"/>
<dbReference type="Proteomes" id="UP000887574">
    <property type="component" value="Unplaced"/>
</dbReference>
<dbReference type="PROSITE" id="PS01033">
    <property type="entry name" value="GLOBIN"/>
    <property type="match status" value="1"/>
</dbReference>
<comment type="similarity">
    <text evidence="1">Belongs to the globin family.</text>
</comment>
<dbReference type="InterPro" id="IPR000971">
    <property type="entry name" value="Globin"/>
</dbReference>
<dbReference type="PANTHER" id="PTHR47768">
    <property type="entry name" value="GLOBIN RELATED-RELATED"/>
    <property type="match status" value="1"/>
</dbReference>
<dbReference type="InterPro" id="IPR044399">
    <property type="entry name" value="Mb-like_M"/>
</dbReference>
<evidence type="ECO:0000259" key="2">
    <source>
        <dbReference type="PROSITE" id="PS01033"/>
    </source>
</evidence>
<keyword evidence="3" id="KW-1185">Reference proteome</keyword>
<protein>
    <submittedName>
        <fullName evidence="4">Globin family profile domain-containing protein</fullName>
    </submittedName>
</protein>
<keyword evidence="1" id="KW-0561">Oxygen transport</keyword>
<sequence length="410" mass="45238">MGLSNAKPHSISSNKLTLAEKRYRVNGSNGINLRRKSTRKQEISLENMAKQTENGETIELAEVLPGSDEIDPRLMALYPQHAQQRSASSVSATNLANQNAANAILLTRTQRVLIENSWRRSRKTGADSVEKIPQGRLKYDPRFRKHAALLTKTFDYIVKNLAYTEKLCQHFQALGKKHCQLQGRAFQQIYWDAFSECITQSAIEESGYRCRETTIAWRSLVAFIIKQMRRGFDEEKALRKRFSASLMGIASRGSTASIQTKSGSSNPLVSSFASYRNLGDYRISSLSSLHANSAGYNRQRTSSMNSTVSAATVCVAGATSLTPNVSASKESARSASWCSEQQEFEAQFTRMATSPNLSFTFGGAENVQKEGLVPSRSITPLPPQPASSLAAKYIFGLLPSSPNLKHSCES</sequence>
<feature type="domain" description="Globin" evidence="2">
    <location>
        <begin position="105"/>
        <end position="233"/>
    </location>
</feature>
<evidence type="ECO:0000313" key="3">
    <source>
        <dbReference type="Proteomes" id="UP000887574"/>
    </source>
</evidence>
<organism evidence="3 4">
    <name type="scientific">Ditylenchus dipsaci</name>
    <dbReference type="NCBI Taxonomy" id="166011"/>
    <lineage>
        <taxon>Eukaryota</taxon>
        <taxon>Metazoa</taxon>
        <taxon>Ecdysozoa</taxon>
        <taxon>Nematoda</taxon>
        <taxon>Chromadorea</taxon>
        <taxon>Rhabditida</taxon>
        <taxon>Tylenchina</taxon>
        <taxon>Tylenchomorpha</taxon>
        <taxon>Sphaerularioidea</taxon>
        <taxon>Anguinidae</taxon>
        <taxon>Anguininae</taxon>
        <taxon>Ditylenchus</taxon>
    </lineage>
</organism>
<dbReference type="InterPro" id="IPR009050">
    <property type="entry name" value="Globin-like_sf"/>
</dbReference>
<keyword evidence="1" id="KW-0479">Metal-binding</keyword>
<dbReference type="GO" id="GO:0019825">
    <property type="term" value="F:oxygen binding"/>
    <property type="evidence" value="ECO:0007669"/>
    <property type="project" value="InterPro"/>
</dbReference>
<dbReference type="Pfam" id="PF00042">
    <property type="entry name" value="Globin"/>
    <property type="match status" value="1"/>
</dbReference>
<reference evidence="4" key="1">
    <citation type="submission" date="2022-11" db="UniProtKB">
        <authorList>
            <consortium name="WormBaseParasite"/>
        </authorList>
    </citation>
    <scope>IDENTIFICATION</scope>
</reference>
<dbReference type="PANTHER" id="PTHR47768:SF2">
    <property type="entry name" value="GLOBIN-RELATED"/>
    <property type="match status" value="1"/>
</dbReference>
<proteinExistence type="inferred from homology"/>
<dbReference type="Gene3D" id="1.10.490.10">
    <property type="entry name" value="Globins"/>
    <property type="match status" value="1"/>
</dbReference>
<accession>A0A915EPS0</accession>
<dbReference type="InterPro" id="IPR053341">
    <property type="entry name" value="Oxidative_stress_globin-like"/>
</dbReference>
<keyword evidence="1" id="KW-0813">Transport</keyword>
<evidence type="ECO:0000313" key="4">
    <source>
        <dbReference type="WBParaSite" id="jg8091"/>
    </source>
</evidence>
<keyword evidence="1" id="KW-0349">Heme</keyword>
<keyword evidence="1" id="KW-0408">Iron</keyword>
<evidence type="ECO:0000256" key="1">
    <source>
        <dbReference type="RuleBase" id="RU000356"/>
    </source>
</evidence>
<dbReference type="GO" id="GO:0020037">
    <property type="term" value="F:heme binding"/>
    <property type="evidence" value="ECO:0007669"/>
    <property type="project" value="InterPro"/>
</dbReference>
<dbReference type="GO" id="GO:0005344">
    <property type="term" value="F:oxygen carrier activity"/>
    <property type="evidence" value="ECO:0007669"/>
    <property type="project" value="UniProtKB-KW"/>
</dbReference>
<dbReference type="SUPFAM" id="SSF46458">
    <property type="entry name" value="Globin-like"/>
    <property type="match status" value="1"/>
</dbReference>